<dbReference type="Gene3D" id="3.40.630.30">
    <property type="match status" value="1"/>
</dbReference>
<evidence type="ECO:0000259" key="1">
    <source>
        <dbReference type="PROSITE" id="PS51186"/>
    </source>
</evidence>
<dbReference type="PROSITE" id="PS51186">
    <property type="entry name" value="GNAT"/>
    <property type="match status" value="1"/>
</dbReference>
<evidence type="ECO:0000313" key="3">
    <source>
        <dbReference type="Proteomes" id="UP000051166"/>
    </source>
</evidence>
<protein>
    <recommendedName>
        <fullName evidence="1">N-acetyltransferase domain-containing protein</fullName>
    </recommendedName>
</protein>
<proteinExistence type="predicted"/>
<dbReference type="InterPro" id="IPR016181">
    <property type="entry name" value="Acyl_CoA_acyltransferase"/>
</dbReference>
<feature type="domain" description="N-acetyltransferase" evidence="1">
    <location>
        <begin position="1"/>
        <end position="172"/>
    </location>
</feature>
<dbReference type="PANTHER" id="PTHR43792:SF1">
    <property type="entry name" value="N-ACETYLTRANSFERASE DOMAIN-CONTAINING PROTEIN"/>
    <property type="match status" value="1"/>
</dbReference>
<dbReference type="Proteomes" id="UP000051166">
    <property type="component" value="Unassembled WGS sequence"/>
</dbReference>
<dbReference type="CDD" id="cd04301">
    <property type="entry name" value="NAT_SF"/>
    <property type="match status" value="1"/>
</dbReference>
<dbReference type="RefSeq" id="WP_056960789.1">
    <property type="nucleotide sequence ID" value="NZ_AZFQ01000036.1"/>
</dbReference>
<name>A0A0R1V5N8_9LACO</name>
<dbReference type="PANTHER" id="PTHR43792">
    <property type="entry name" value="GNAT FAMILY, PUTATIVE (AFU_ORTHOLOGUE AFUA_3G00765)-RELATED-RELATED"/>
    <property type="match status" value="1"/>
</dbReference>
<dbReference type="Pfam" id="PF13302">
    <property type="entry name" value="Acetyltransf_3"/>
    <property type="match status" value="1"/>
</dbReference>
<dbReference type="EMBL" id="AZFQ01000036">
    <property type="protein sequence ID" value="KRL98867.1"/>
    <property type="molecule type" value="Genomic_DNA"/>
</dbReference>
<reference evidence="2 3" key="1">
    <citation type="journal article" date="2015" name="Genome Announc.">
        <title>Expanding the biotechnology potential of lactobacilli through comparative genomics of 213 strains and associated genera.</title>
        <authorList>
            <person name="Sun Z."/>
            <person name="Harris H.M."/>
            <person name="McCann A."/>
            <person name="Guo C."/>
            <person name="Argimon S."/>
            <person name="Zhang W."/>
            <person name="Yang X."/>
            <person name="Jeffery I.B."/>
            <person name="Cooney J.C."/>
            <person name="Kagawa T.F."/>
            <person name="Liu W."/>
            <person name="Song Y."/>
            <person name="Salvetti E."/>
            <person name="Wrobel A."/>
            <person name="Rasinkangas P."/>
            <person name="Parkhill J."/>
            <person name="Rea M.C."/>
            <person name="O'Sullivan O."/>
            <person name="Ritari J."/>
            <person name="Douillard F.P."/>
            <person name="Paul Ross R."/>
            <person name="Yang R."/>
            <person name="Briner A.E."/>
            <person name="Felis G.E."/>
            <person name="de Vos W.M."/>
            <person name="Barrangou R."/>
            <person name="Klaenhammer T.R."/>
            <person name="Caufield P.W."/>
            <person name="Cui Y."/>
            <person name="Zhang H."/>
            <person name="O'Toole P.W."/>
        </authorList>
    </citation>
    <scope>NUCLEOTIDE SEQUENCE [LARGE SCALE GENOMIC DNA]</scope>
    <source>
        <strain evidence="2 3">DSM 16230</strain>
    </source>
</reference>
<dbReference type="SUPFAM" id="SSF55729">
    <property type="entry name" value="Acyl-CoA N-acyltransferases (Nat)"/>
    <property type="match status" value="1"/>
</dbReference>
<keyword evidence="3" id="KW-1185">Reference proteome</keyword>
<comment type="caution">
    <text evidence="2">The sequence shown here is derived from an EMBL/GenBank/DDBJ whole genome shotgun (WGS) entry which is preliminary data.</text>
</comment>
<dbReference type="AlphaFoldDB" id="A0A0R1V5N8"/>
<accession>A0A0R1V5N8</accession>
<dbReference type="GeneID" id="98308105"/>
<gene>
    <name evidence="2" type="ORF">FD50_GL000680</name>
</gene>
<dbReference type="InterPro" id="IPR051531">
    <property type="entry name" value="N-acetyltransferase"/>
</dbReference>
<organism evidence="2 3">
    <name type="scientific">Liquorilactobacillus satsumensis DSM 16230 = JCM 12392</name>
    <dbReference type="NCBI Taxonomy" id="1423801"/>
    <lineage>
        <taxon>Bacteria</taxon>
        <taxon>Bacillati</taxon>
        <taxon>Bacillota</taxon>
        <taxon>Bacilli</taxon>
        <taxon>Lactobacillales</taxon>
        <taxon>Lactobacillaceae</taxon>
        <taxon>Liquorilactobacillus</taxon>
    </lineage>
</organism>
<dbReference type="GO" id="GO:0016747">
    <property type="term" value="F:acyltransferase activity, transferring groups other than amino-acyl groups"/>
    <property type="evidence" value="ECO:0007669"/>
    <property type="project" value="InterPro"/>
</dbReference>
<dbReference type="InterPro" id="IPR000182">
    <property type="entry name" value="GNAT_dom"/>
</dbReference>
<evidence type="ECO:0000313" key="2">
    <source>
        <dbReference type="EMBL" id="KRL98867.1"/>
    </source>
</evidence>
<dbReference type="STRING" id="1423801.FD50_GL000680"/>
<sequence>MSYLIETQRIGFKQWDNSQAELATQLWGNAEVTKFIHKNGAFSPAEIKQRLATEIKSMELHNVQYWPLFLKATNEFVGVCGLRMEGTTGSYELGYHLLPAFWGQGIGTEVARRVVNYAFEELNAVKLVARHHPENQGSKKIILKLGFVFKGFQYYQPTGLQHPHYELTRTDYLGTLK</sequence>
<dbReference type="PATRIC" id="fig|1423801.4.peg.690"/>